<sequence>MAGCKLPRVMVVQILSRMPPKSLMRFKCVHKSWNSLISSRHVVAKHLQFHNHLSSSTTILLRRPVIWRTETKNEEIVFSLLTLRNENNGDEDNLDYDIEDIHFPPSIGLKTRAQFIENPGPTYECADIVGHCGGIICLSLYAAGDLVLYNPAIKEFKVIPEPCLPRPRQFYFRCDAFGYDPKSEDYILVNVASYGENRYDDDRLVIEPLRAEMYTLGTNSWREINIHNLETETTMFRPNHFQVYFKGNCYGLAEEIKKEFISSFDSLEEYYIREVIVWFNTSDRVFHSALTPDCLYRYPAHDFNLTVWNNCVALFGYNRCGSKPFEIWVMGESDGFTCSWIKHLSVDITESPQPLVLWESNQSLLVSPRIRVALYSFATKTFKYLPLCAAEHFDAIPFVNSIVPLNRDLVSVNIS</sequence>
<dbReference type="AlphaFoldDB" id="A0A2P6R791"/>
<accession>A0A2P6R791</accession>
<dbReference type="Pfam" id="PF07734">
    <property type="entry name" value="FBA_1"/>
    <property type="match status" value="1"/>
</dbReference>
<dbReference type="Gramene" id="PRQ42277">
    <property type="protein sequence ID" value="PRQ42277"/>
    <property type="gene ID" value="RchiOBHm_Chr3g0455861"/>
</dbReference>
<keyword evidence="3" id="KW-1185">Reference proteome</keyword>
<dbReference type="PANTHER" id="PTHR31672:SF13">
    <property type="entry name" value="F-BOX PROTEIN CPR30-LIKE"/>
    <property type="match status" value="1"/>
</dbReference>
<evidence type="ECO:0000313" key="3">
    <source>
        <dbReference type="Proteomes" id="UP000238479"/>
    </source>
</evidence>
<dbReference type="CDD" id="cd22157">
    <property type="entry name" value="F-box_AtFBW1-like"/>
    <property type="match status" value="1"/>
</dbReference>
<dbReference type="InterPro" id="IPR001810">
    <property type="entry name" value="F-box_dom"/>
</dbReference>
<reference evidence="2 3" key="1">
    <citation type="journal article" date="2018" name="Nat. Genet.">
        <title>The Rosa genome provides new insights in the design of modern roses.</title>
        <authorList>
            <person name="Bendahmane M."/>
        </authorList>
    </citation>
    <scope>NUCLEOTIDE SEQUENCE [LARGE SCALE GENOMIC DNA]</scope>
    <source>
        <strain evidence="3">cv. Old Blush</strain>
    </source>
</reference>
<dbReference type="SMART" id="SM00256">
    <property type="entry name" value="FBOX"/>
    <property type="match status" value="1"/>
</dbReference>
<gene>
    <name evidence="2" type="ORF">RchiOBHm_Chr3g0455861</name>
</gene>
<evidence type="ECO:0000259" key="1">
    <source>
        <dbReference type="PROSITE" id="PS50181"/>
    </source>
</evidence>
<dbReference type="Proteomes" id="UP000238479">
    <property type="component" value="Chromosome 3"/>
</dbReference>
<dbReference type="Gene3D" id="1.20.1280.50">
    <property type="match status" value="1"/>
</dbReference>
<name>A0A2P6R791_ROSCH</name>
<feature type="domain" description="F-box" evidence="1">
    <location>
        <begin position="1"/>
        <end position="47"/>
    </location>
</feature>
<dbReference type="InterPro" id="IPR036047">
    <property type="entry name" value="F-box-like_dom_sf"/>
</dbReference>
<dbReference type="InterPro" id="IPR017451">
    <property type="entry name" value="F-box-assoc_interact_dom"/>
</dbReference>
<dbReference type="EMBL" id="PDCK01000041">
    <property type="protein sequence ID" value="PRQ42277.1"/>
    <property type="molecule type" value="Genomic_DNA"/>
</dbReference>
<organism evidence="2 3">
    <name type="scientific">Rosa chinensis</name>
    <name type="common">China rose</name>
    <dbReference type="NCBI Taxonomy" id="74649"/>
    <lineage>
        <taxon>Eukaryota</taxon>
        <taxon>Viridiplantae</taxon>
        <taxon>Streptophyta</taxon>
        <taxon>Embryophyta</taxon>
        <taxon>Tracheophyta</taxon>
        <taxon>Spermatophyta</taxon>
        <taxon>Magnoliopsida</taxon>
        <taxon>eudicotyledons</taxon>
        <taxon>Gunneridae</taxon>
        <taxon>Pentapetalae</taxon>
        <taxon>rosids</taxon>
        <taxon>fabids</taxon>
        <taxon>Rosales</taxon>
        <taxon>Rosaceae</taxon>
        <taxon>Rosoideae</taxon>
        <taxon>Rosoideae incertae sedis</taxon>
        <taxon>Rosa</taxon>
    </lineage>
</organism>
<dbReference type="PROSITE" id="PS50181">
    <property type="entry name" value="FBOX"/>
    <property type="match status" value="1"/>
</dbReference>
<comment type="caution">
    <text evidence="2">The sequence shown here is derived from an EMBL/GenBank/DDBJ whole genome shotgun (WGS) entry which is preliminary data.</text>
</comment>
<proteinExistence type="predicted"/>
<dbReference type="Pfam" id="PF00646">
    <property type="entry name" value="F-box"/>
    <property type="match status" value="1"/>
</dbReference>
<dbReference type="InterPro" id="IPR050796">
    <property type="entry name" value="SCF_F-box_component"/>
</dbReference>
<dbReference type="InterPro" id="IPR006527">
    <property type="entry name" value="F-box-assoc_dom_typ1"/>
</dbReference>
<dbReference type="PANTHER" id="PTHR31672">
    <property type="entry name" value="BNACNNG10540D PROTEIN"/>
    <property type="match status" value="1"/>
</dbReference>
<protein>
    <submittedName>
        <fullName evidence="2">Putative F-box domain-containing protein</fullName>
    </submittedName>
</protein>
<evidence type="ECO:0000313" key="2">
    <source>
        <dbReference type="EMBL" id="PRQ42277.1"/>
    </source>
</evidence>
<dbReference type="SUPFAM" id="SSF81383">
    <property type="entry name" value="F-box domain"/>
    <property type="match status" value="1"/>
</dbReference>
<dbReference type="NCBIfam" id="TIGR01640">
    <property type="entry name" value="F_box_assoc_1"/>
    <property type="match status" value="1"/>
</dbReference>